<dbReference type="Pfam" id="PF01368">
    <property type="entry name" value="DHH"/>
    <property type="match status" value="1"/>
</dbReference>
<dbReference type="PANTHER" id="PTHR30255">
    <property type="entry name" value="SINGLE-STRANDED-DNA-SPECIFIC EXONUCLEASE RECJ"/>
    <property type="match status" value="1"/>
</dbReference>
<dbReference type="AlphaFoldDB" id="A0A382H9M1"/>
<dbReference type="SUPFAM" id="SSF64182">
    <property type="entry name" value="DHH phosphoesterases"/>
    <property type="match status" value="1"/>
</dbReference>
<dbReference type="GO" id="GO:0004527">
    <property type="term" value="F:exonuclease activity"/>
    <property type="evidence" value="ECO:0007669"/>
    <property type="project" value="UniProtKB-KW"/>
</dbReference>
<reference evidence="2" key="1">
    <citation type="submission" date="2018-05" db="EMBL/GenBank/DDBJ databases">
        <authorList>
            <person name="Lanie J.A."/>
            <person name="Ng W.-L."/>
            <person name="Kazmierczak K.M."/>
            <person name="Andrzejewski T.M."/>
            <person name="Davidsen T.M."/>
            <person name="Wayne K.J."/>
            <person name="Tettelin H."/>
            <person name="Glass J.I."/>
            <person name="Rusch D."/>
            <person name="Podicherti R."/>
            <person name="Tsui H.-C.T."/>
            <person name="Winkler M.E."/>
        </authorList>
    </citation>
    <scope>NUCLEOTIDE SEQUENCE</scope>
</reference>
<dbReference type="EMBL" id="UINC01059982">
    <property type="protein sequence ID" value="SVB83996.1"/>
    <property type="molecule type" value="Genomic_DNA"/>
</dbReference>
<protein>
    <recommendedName>
        <fullName evidence="1">DDH domain-containing protein</fullName>
    </recommendedName>
</protein>
<dbReference type="PANTHER" id="PTHR30255:SF2">
    <property type="entry name" value="SINGLE-STRANDED-DNA-SPECIFIC EXONUCLEASE RECJ"/>
    <property type="match status" value="1"/>
</dbReference>
<dbReference type="Gene3D" id="3.90.1640.30">
    <property type="match status" value="1"/>
</dbReference>
<organism evidence="2">
    <name type="scientific">marine metagenome</name>
    <dbReference type="NCBI Taxonomy" id="408172"/>
    <lineage>
        <taxon>unclassified sequences</taxon>
        <taxon>metagenomes</taxon>
        <taxon>ecological metagenomes</taxon>
    </lineage>
</organism>
<evidence type="ECO:0000313" key="2">
    <source>
        <dbReference type="EMBL" id="SVB83996.1"/>
    </source>
</evidence>
<dbReference type="InterPro" id="IPR051673">
    <property type="entry name" value="SSDNA_exonuclease_RecJ"/>
</dbReference>
<dbReference type="InterPro" id="IPR038763">
    <property type="entry name" value="DHH_sf"/>
</dbReference>
<accession>A0A382H9M1</accession>
<proteinExistence type="predicted"/>
<feature type="non-terminal residue" evidence="2">
    <location>
        <position position="359"/>
    </location>
</feature>
<name>A0A382H9M1_9ZZZZ</name>
<gene>
    <name evidence="2" type="ORF">METZ01_LOCUS236850</name>
</gene>
<feature type="domain" description="DDH" evidence="1">
    <location>
        <begin position="81"/>
        <end position="230"/>
    </location>
</feature>
<dbReference type="InterPro" id="IPR001667">
    <property type="entry name" value="DDH_dom"/>
</dbReference>
<sequence length="359" mass="40347">MIEPQWEFKTIDEDSVLNVADTFDLPKTIARVMSLRGITSRNHSRVFFYPDQNQLHDPFLMQDMEKAADRILKAISDKHTILVFGDYDVDGTTSAAFLTLFFRSLDVDIYFYIPSREKEGYGLSTKGIDYAKHIGADVLITCDCGIRDIDKVAEAREKGLDVIVTDHHKPAKTLPEAYAIVNPNRHDCSYPFKGLCGAGVVFKLALAICEKGGYDSEKAWRHSDIVTLGIAADLVPIQDENRAIVHEGIKQMGKQTNLGITALRKTGKLWNKNITVGRLVFWMAPKINAAGRLGDAARAVKLLTTKNPVFAMDIARELEQENDRRKGITIKITNEALYMVETECNLKNEKAIVLQKQDW</sequence>
<evidence type="ECO:0000259" key="1">
    <source>
        <dbReference type="Pfam" id="PF01368"/>
    </source>
</evidence>